<evidence type="ECO:0000256" key="1">
    <source>
        <dbReference type="ARBA" id="ARBA00001070"/>
    </source>
</evidence>
<organism evidence="6 7">
    <name type="scientific">Reticulomyxa filosa</name>
    <dbReference type="NCBI Taxonomy" id="46433"/>
    <lineage>
        <taxon>Eukaryota</taxon>
        <taxon>Sar</taxon>
        <taxon>Rhizaria</taxon>
        <taxon>Retaria</taxon>
        <taxon>Foraminifera</taxon>
        <taxon>Monothalamids</taxon>
        <taxon>Reticulomyxidae</taxon>
        <taxon>Reticulomyxa</taxon>
    </lineage>
</organism>
<dbReference type="OrthoDB" id="248387at2759"/>
<dbReference type="GO" id="GO:0004252">
    <property type="term" value="F:serine-type endopeptidase activity"/>
    <property type="evidence" value="ECO:0007669"/>
    <property type="project" value="UniProtKB-UniRule"/>
</dbReference>
<dbReference type="GO" id="GO:0006508">
    <property type="term" value="P:proteolysis"/>
    <property type="evidence" value="ECO:0007669"/>
    <property type="project" value="UniProtKB-KW"/>
</dbReference>
<evidence type="ECO:0000313" key="6">
    <source>
        <dbReference type="EMBL" id="ETN97121.1"/>
    </source>
</evidence>
<feature type="non-terminal residue" evidence="6">
    <location>
        <position position="1"/>
    </location>
</feature>
<keyword evidence="4" id="KW-0645">Protease</keyword>
<evidence type="ECO:0000256" key="3">
    <source>
        <dbReference type="ARBA" id="ARBA00022801"/>
    </source>
</evidence>
<dbReference type="InterPro" id="IPR001375">
    <property type="entry name" value="Peptidase_S9_cat"/>
</dbReference>
<comment type="catalytic activity">
    <reaction evidence="1">
        <text>Hydrolysis of Pro-|-Xaa &gt;&gt; Ala-|-Xaa in oligopeptides.</text>
        <dbReference type="EC" id="3.4.21.26"/>
    </reaction>
</comment>
<evidence type="ECO:0000256" key="2">
    <source>
        <dbReference type="ARBA" id="ARBA00005228"/>
    </source>
</evidence>
<dbReference type="PANTHER" id="PTHR42881:SF2">
    <property type="entry name" value="PROLYL ENDOPEPTIDASE"/>
    <property type="match status" value="1"/>
</dbReference>
<dbReference type="InterPro" id="IPR002471">
    <property type="entry name" value="Pept_S9_AS"/>
</dbReference>
<comment type="caution">
    <text evidence="6">The sequence shown here is derived from an EMBL/GenBank/DDBJ whole genome shotgun (WGS) entry which is preliminary data.</text>
</comment>
<dbReference type="InterPro" id="IPR002470">
    <property type="entry name" value="Peptidase_S9A"/>
</dbReference>
<feature type="non-terminal residue" evidence="6">
    <location>
        <position position="164"/>
    </location>
</feature>
<dbReference type="Proteomes" id="UP000023152">
    <property type="component" value="Unassembled WGS sequence"/>
</dbReference>
<evidence type="ECO:0000313" key="7">
    <source>
        <dbReference type="Proteomes" id="UP000023152"/>
    </source>
</evidence>
<accession>X6L7X0</accession>
<dbReference type="AlphaFoldDB" id="X6L7X0"/>
<reference evidence="6 7" key="1">
    <citation type="journal article" date="2013" name="Curr. Biol.">
        <title>The Genome of the Foraminiferan Reticulomyxa filosa.</title>
        <authorList>
            <person name="Glockner G."/>
            <person name="Hulsmann N."/>
            <person name="Schleicher M."/>
            <person name="Noegel A.A."/>
            <person name="Eichinger L."/>
            <person name="Gallinger C."/>
            <person name="Pawlowski J."/>
            <person name="Sierra R."/>
            <person name="Euteneuer U."/>
            <person name="Pillet L."/>
            <person name="Moustafa A."/>
            <person name="Platzer M."/>
            <person name="Groth M."/>
            <person name="Szafranski K."/>
            <person name="Schliwa M."/>
        </authorList>
    </citation>
    <scope>NUCLEOTIDE SEQUENCE [LARGE SCALE GENOMIC DNA]</scope>
</reference>
<evidence type="ECO:0000256" key="4">
    <source>
        <dbReference type="RuleBase" id="RU368024"/>
    </source>
</evidence>
<dbReference type="GO" id="GO:0070012">
    <property type="term" value="F:oligopeptidase activity"/>
    <property type="evidence" value="ECO:0007669"/>
    <property type="project" value="TreeGrafter"/>
</dbReference>
<dbReference type="Gene3D" id="3.40.50.1820">
    <property type="entry name" value="alpha/beta hydrolase"/>
    <property type="match status" value="1"/>
</dbReference>
<keyword evidence="4" id="KW-0720">Serine protease</keyword>
<dbReference type="InterPro" id="IPR051167">
    <property type="entry name" value="Prolyl_oligopep/macrocyclase"/>
</dbReference>
<name>X6L7X0_RETFI</name>
<dbReference type="EMBL" id="ASPP01050730">
    <property type="protein sequence ID" value="ETN97121.1"/>
    <property type="molecule type" value="Genomic_DNA"/>
</dbReference>
<feature type="domain" description="Peptidase S9 prolyl oligopeptidase catalytic" evidence="5">
    <location>
        <begin position="62"/>
        <end position="161"/>
    </location>
</feature>
<sequence length="164" mass="18121">VFFSSKDGTKIPMFILHPSKITLHGENPTILYGYGGFDIALLPDFSSLRLAMAYTPPKFCSQTNLRGGGEYGVEWHKAGIKHKKQNVFDDFQCAAEYLIQQKYTCSRKLAIQGASNGGLLVAACCNQRPDLFGCAIAMVGVLDMLKFHRFTIGYAWCSDYGCAD</sequence>
<comment type="similarity">
    <text evidence="2 4">Belongs to the peptidase S9A family.</text>
</comment>
<dbReference type="InterPro" id="IPR029058">
    <property type="entry name" value="AB_hydrolase_fold"/>
</dbReference>
<dbReference type="Pfam" id="PF00326">
    <property type="entry name" value="Peptidase_S9"/>
    <property type="match status" value="1"/>
</dbReference>
<gene>
    <name evidence="6" type="ORF">RFI_40410</name>
</gene>
<evidence type="ECO:0000259" key="5">
    <source>
        <dbReference type="Pfam" id="PF00326"/>
    </source>
</evidence>
<dbReference type="SUPFAM" id="SSF53474">
    <property type="entry name" value="alpha/beta-Hydrolases"/>
    <property type="match status" value="1"/>
</dbReference>
<dbReference type="EC" id="3.4.21.-" evidence="4"/>
<keyword evidence="3 4" id="KW-0378">Hydrolase</keyword>
<keyword evidence="7" id="KW-1185">Reference proteome</keyword>
<dbReference type="PRINTS" id="PR00862">
    <property type="entry name" value="PROLIGOPTASE"/>
</dbReference>
<dbReference type="GO" id="GO:0005829">
    <property type="term" value="C:cytosol"/>
    <property type="evidence" value="ECO:0007669"/>
    <property type="project" value="TreeGrafter"/>
</dbReference>
<proteinExistence type="inferred from homology"/>
<protein>
    <recommendedName>
        <fullName evidence="4">Prolyl endopeptidase</fullName>
        <ecNumber evidence="4">3.4.21.-</ecNumber>
    </recommendedName>
</protein>
<dbReference type="PROSITE" id="PS00708">
    <property type="entry name" value="PRO_ENDOPEP_SER"/>
    <property type="match status" value="1"/>
</dbReference>
<dbReference type="PANTHER" id="PTHR42881">
    <property type="entry name" value="PROLYL ENDOPEPTIDASE"/>
    <property type="match status" value="1"/>
</dbReference>